<dbReference type="EMBL" id="JMSE01001074">
    <property type="protein sequence ID" value="KDN65023.1"/>
    <property type="molecule type" value="Genomic_DNA"/>
</dbReference>
<dbReference type="Proteomes" id="UP000027238">
    <property type="component" value="Unassembled WGS sequence"/>
</dbReference>
<dbReference type="eggNOG" id="ENOG502SAJJ">
    <property type="taxonomic scope" value="Eukaryota"/>
</dbReference>
<dbReference type="InterPro" id="IPR009772">
    <property type="entry name" value="CDC123"/>
</dbReference>
<dbReference type="AlphaFoldDB" id="A0A066X798"/>
<name>A0A066X798_COLSU</name>
<organism evidence="1 2">
    <name type="scientific">Colletotrichum sublineola</name>
    <name type="common">Sorghum anthracnose fungus</name>
    <dbReference type="NCBI Taxonomy" id="1173701"/>
    <lineage>
        <taxon>Eukaryota</taxon>
        <taxon>Fungi</taxon>
        <taxon>Dikarya</taxon>
        <taxon>Ascomycota</taxon>
        <taxon>Pezizomycotina</taxon>
        <taxon>Sordariomycetes</taxon>
        <taxon>Hypocreomycetidae</taxon>
        <taxon>Glomerellales</taxon>
        <taxon>Glomerellaceae</taxon>
        <taxon>Colletotrichum</taxon>
        <taxon>Colletotrichum graminicola species complex</taxon>
    </lineage>
</organism>
<dbReference type="OMA" id="REYRVFC"/>
<gene>
    <name evidence="1" type="ORF">CSUB01_09570</name>
</gene>
<dbReference type="Pfam" id="PF07065">
    <property type="entry name" value="D123"/>
    <property type="match status" value="1"/>
</dbReference>
<reference evidence="2" key="1">
    <citation type="journal article" date="2014" name="Genome Announc.">
        <title>Draft genome sequence of Colletotrichum sublineola, a destructive pathogen of cultivated sorghum.</title>
        <authorList>
            <person name="Baroncelli R."/>
            <person name="Sanz-Martin J.M."/>
            <person name="Rech G.E."/>
            <person name="Sukno S.A."/>
            <person name="Thon M.R."/>
        </authorList>
    </citation>
    <scope>NUCLEOTIDE SEQUENCE [LARGE SCALE GENOMIC DNA]</scope>
    <source>
        <strain evidence="2">TX430BB</strain>
    </source>
</reference>
<comment type="caution">
    <text evidence="1">The sequence shown here is derived from an EMBL/GenBank/DDBJ whole genome shotgun (WGS) entry which is preliminary data.</text>
</comment>
<protein>
    <submittedName>
        <fullName evidence="1">Uncharacterized protein</fullName>
    </submittedName>
</protein>
<keyword evidence="2" id="KW-1185">Reference proteome</keyword>
<dbReference type="HOGENOM" id="CLU_069412_0_0_1"/>
<evidence type="ECO:0000313" key="1">
    <source>
        <dbReference type="EMBL" id="KDN65023.1"/>
    </source>
</evidence>
<accession>A0A066X798</accession>
<evidence type="ECO:0000313" key="2">
    <source>
        <dbReference type="Proteomes" id="UP000027238"/>
    </source>
</evidence>
<proteinExistence type="predicted"/>
<dbReference type="OrthoDB" id="360540at2759"/>
<sequence>MERKHKSAMKWTKKIISFAAVKADADNGKSTEFNTSFHTEAEAPDKKTTSNAPYDYGRWLHLILASRKLSPGLLQKVTLTHSQARLLYNACNASMQINRVNLMMIEDLNEEIVPALSALCFPPEGLFVRLNACSPKDGVQSIPGQVSLHSVSEIILRLVTSSRCRTALEDCLSALIPVELFFLPFDKRMGSQREFRVFCRAEDCRITGISQYCWHKPWRYACLSEKDQDRIIEKVVLEAERLRVQILADLNGNDKTDRLLMEQGMSFDLLYDEEACDVELVELNPFGTRSPCGSCLFQWAKDQEVLYDEQNKKTIECRVSW</sequence>